<keyword evidence="1" id="KW-1133">Transmembrane helix</keyword>
<comment type="caution">
    <text evidence="2">The sequence shown here is derived from an EMBL/GenBank/DDBJ whole genome shotgun (WGS) entry which is preliminary data.</text>
</comment>
<dbReference type="AlphaFoldDB" id="A0A437KEF8"/>
<accession>A0A437KEF8</accession>
<protein>
    <submittedName>
        <fullName evidence="2">DUF2140 family protein</fullName>
    </submittedName>
</protein>
<feature type="transmembrane region" description="Helical" evidence="1">
    <location>
        <begin position="9"/>
        <end position="30"/>
    </location>
</feature>
<keyword evidence="1" id="KW-0812">Transmembrane</keyword>
<keyword evidence="3" id="KW-1185">Reference proteome</keyword>
<dbReference type="Pfam" id="PF09911">
    <property type="entry name" value="DUF2140"/>
    <property type="match status" value="1"/>
</dbReference>
<dbReference type="RefSeq" id="WP_127737711.1">
    <property type="nucleotide sequence ID" value="NZ_RZTZ01000002.1"/>
</dbReference>
<reference evidence="2 3" key="1">
    <citation type="submission" date="2019-01" db="EMBL/GenBank/DDBJ databases">
        <title>Bacillus sp. M5HDSG1-1, whole genome shotgun sequence.</title>
        <authorList>
            <person name="Tuo L."/>
        </authorList>
    </citation>
    <scope>NUCLEOTIDE SEQUENCE [LARGE SCALE GENOMIC DNA]</scope>
    <source>
        <strain evidence="2 3">M5HDSG1-1</strain>
    </source>
</reference>
<evidence type="ECO:0000256" key="1">
    <source>
        <dbReference type="SAM" id="Phobius"/>
    </source>
</evidence>
<dbReference type="EMBL" id="RZTZ01000002">
    <property type="protein sequence ID" value="RVT65494.1"/>
    <property type="molecule type" value="Genomic_DNA"/>
</dbReference>
<evidence type="ECO:0000313" key="3">
    <source>
        <dbReference type="Proteomes" id="UP000288024"/>
    </source>
</evidence>
<name>A0A437KEF8_9BACI</name>
<organism evidence="2 3">
    <name type="scientific">Niallia taxi</name>
    <dbReference type="NCBI Taxonomy" id="2499688"/>
    <lineage>
        <taxon>Bacteria</taxon>
        <taxon>Bacillati</taxon>
        <taxon>Bacillota</taxon>
        <taxon>Bacilli</taxon>
        <taxon>Bacillales</taxon>
        <taxon>Bacillaceae</taxon>
        <taxon>Niallia</taxon>
    </lineage>
</organism>
<proteinExistence type="predicted"/>
<gene>
    <name evidence="2" type="ORF">EM808_08335</name>
</gene>
<dbReference type="InterPro" id="IPR018672">
    <property type="entry name" value="DUF2140"/>
</dbReference>
<dbReference type="Proteomes" id="UP000288024">
    <property type="component" value="Unassembled WGS sequence"/>
</dbReference>
<sequence length="194" mass="21919">MFKKKWKAAFLLLAGINIVILLALVLLIFLPADRSTSDSADAGNEEVIPFQVTTNKEDLTLLINSYLEKEGLNGPVHYEVNLSDEVELFGYLPIFNSDIEMKLTFEPIPLENGDITLKQKSISIGQLSLPVSYVMKFIENQYKLPTWVNINPDDETIDVHLTNMKIGDGMSAEVKEFDLENDRIQFNLLLPVTE</sequence>
<keyword evidence="1" id="KW-0472">Membrane</keyword>
<evidence type="ECO:0000313" key="2">
    <source>
        <dbReference type="EMBL" id="RVT65494.1"/>
    </source>
</evidence>